<evidence type="ECO:0000256" key="1">
    <source>
        <dbReference type="SAM" id="MobiDB-lite"/>
    </source>
</evidence>
<proteinExistence type="predicted"/>
<gene>
    <name evidence="3" type="ORF">EB796_017208</name>
</gene>
<keyword evidence="2" id="KW-0812">Transmembrane</keyword>
<name>A0A7J7JE26_BUGNE</name>
<feature type="compositionally biased region" description="Acidic residues" evidence="1">
    <location>
        <begin position="53"/>
        <end position="63"/>
    </location>
</feature>
<dbReference type="EMBL" id="VXIV02002571">
    <property type="protein sequence ID" value="KAF6024480.1"/>
    <property type="molecule type" value="Genomic_DNA"/>
</dbReference>
<dbReference type="AlphaFoldDB" id="A0A7J7JE26"/>
<keyword evidence="4" id="KW-1185">Reference proteome</keyword>
<reference evidence="3" key="1">
    <citation type="submission" date="2020-06" db="EMBL/GenBank/DDBJ databases">
        <title>Draft genome of Bugula neritina, a colonial animal packing powerful symbionts and potential medicines.</title>
        <authorList>
            <person name="Rayko M."/>
        </authorList>
    </citation>
    <scope>NUCLEOTIDE SEQUENCE [LARGE SCALE GENOMIC DNA]</scope>
    <source>
        <strain evidence="3">Kwan_BN1</strain>
    </source>
</reference>
<feature type="region of interest" description="Disordered" evidence="1">
    <location>
        <begin position="45"/>
        <end position="102"/>
    </location>
</feature>
<keyword evidence="2" id="KW-0472">Membrane</keyword>
<evidence type="ECO:0000313" key="4">
    <source>
        <dbReference type="Proteomes" id="UP000593567"/>
    </source>
</evidence>
<organism evidence="3 4">
    <name type="scientific">Bugula neritina</name>
    <name type="common">Brown bryozoan</name>
    <name type="synonym">Sertularia neritina</name>
    <dbReference type="NCBI Taxonomy" id="10212"/>
    <lineage>
        <taxon>Eukaryota</taxon>
        <taxon>Metazoa</taxon>
        <taxon>Spiralia</taxon>
        <taxon>Lophotrochozoa</taxon>
        <taxon>Bryozoa</taxon>
        <taxon>Gymnolaemata</taxon>
        <taxon>Cheilostomatida</taxon>
        <taxon>Flustrina</taxon>
        <taxon>Buguloidea</taxon>
        <taxon>Bugulidae</taxon>
        <taxon>Bugula</taxon>
    </lineage>
</organism>
<keyword evidence="2" id="KW-1133">Transmembrane helix</keyword>
<comment type="caution">
    <text evidence="3">The sequence shown here is derived from an EMBL/GenBank/DDBJ whole genome shotgun (WGS) entry which is preliminary data.</text>
</comment>
<feature type="region of interest" description="Disordered" evidence="1">
    <location>
        <begin position="594"/>
        <end position="628"/>
    </location>
</feature>
<feature type="region of interest" description="Disordered" evidence="1">
    <location>
        <begin position="555"/>
        <end position="578"/>
    </location>
</feature>
<feature type="transmembrane region" description="Helical" evidence="2">
    <location>
        <begin position="12"/>
        <end position="29"/>
    </location>
</feature>
<feature type="compositionally biased region" description="Polar residues" evidence="1">
    <location>
        <begin position="595"/>
        <end position="612"/>
    </location>
</feature>
<accession>A0A7J7JE26</accession>
<evidence type="ECO:0000313" key="3">
    <source>
        <dbReference type="EMBL" id="KAF6024480.1"/>
    </source>
</evidence>
<evidence type="ECO:0000256" key="2">
    <source>
        <dbReference type="SAM" id="Phobius"/>
    </source>
</evidence>
<dbReference type="Proteomes" id="UP000593567">
    <property type="component" value="Unassembled WGS sequence"/>
</dbReference>
<sequence length="674" mass="75574">MEVIVDPSVLLALISIFIMVILISGWVCFSCRKYSRKTKLDKKKQATLRASDELTEEEAETPTDEGGATSSDEYSHDDLSSRGQGENGEESRQPQNDHHRHHQAAIGGRKLINCFVVQPAPPPDYDDILDINGQTYSLEAMTPDYSPYNWIIPDKLMDLITDICHDYGVGYPLVYQSPDDCKELLVVGEGATIKVQDVLREAVSQSQFNSFTLFTENIEGILHSNELIGGSLHKFNVRNYIQSNTAVCELVMKGLVLDPLDPYIGYFAIVPAHFLLEKHECEELLAESVTPQTLKRMKDKVNARIGRSTITMEKFNSSKKLELKFTSLLVYRHYRVEEAPPNHYKSYLNDLVLLEINPHQLLLDSDNLIPRSEIENAMTYIFTPTKVKCSMGEILPIQDPKMLAAMAMAKVRVRVGPANGYMVFGGSWQLSEKQRKKGVDPGRQFLHSIQFVVDDWPLINGHSGTIVYVIDAHNQCHYRLGMLVGHLHRTHRNGKAVFQAVVLSQALKEIEHENYDCVQNLQLLSQCKTGDHSAGNLSLLCNESNTAFRCQNRTSSSSCAGEIDPPHSHLRRPHSEPYDVNAQSTSFIHRYGHRNATQNHHNRSKSVYSSRETSVHGEQGEYSLSFDSPDIDSAAAHGLNPLMASQNQSLLALPQQCQASDESILGSRSPSDKK</sequence>
<protein>
    <submittedName>
        <fullName evidence="3">Uncharacterized protein</fullName>
    </submittedName>
</protein>